<reference evidence="2 3" key="1">
    <citation type="submission" date="2023-06" db="EMBL/GenBank/DDBJ databases">
        <authorList>
            <person name="Oyuntsetseg B."/>
            <person name="Kim S.B."/>
        </authorList>
    </citation>
    <scope>NUCLEOTIDE SEQUENCE [LARGE SCALE GENOMIC DNA]</scope>
    <source>
        <strain evidence="2 3">2-2</strain>
    </source>
</reference>
<dbReference type="Proteomes" id="UP001227101">
    <property type="component" value="Chromosome"/>
</dbReference>
<evidence type="ECO:0000256" key="1">
    <source>
        <dbReference type="SAM" id="SignalP"/>
    </source>
</evidence>
<evidence type="ECO:0000313" key="3">
    <source>
        <dbReference type="Proteomes" id="UP001227101"/>
    </source>
</evidence>
<evidence type="ECO:0000313" key="2">
    <source>
        <dbReference type="EMBL" id="WIV61338.1"/>
    </source>
</evidence>
<gene>
    <name evidence="2" type="ORF">QP939_23400</name>
</gene>
<feature type="signal peptide" evidence="1">
    <location>
        <begin position="1"/>
        <end position="25"/>
    </location>
</feature>
<feature type="chain" id="PRO_5046684029" description="Secreted protein" evidence="1">
    <location>
        <begin position="26"/>
        <end position="83"/>
    </location>
</feature>
<proteinExistence type="predicted"/>
<sequence length="83" mass="8641">MFTGRTTIVAAVAVVLLASAPGAEARPADPVVVGTVVRTIAWVGWSAGADGTYRPTTSRRPFAFTVAFPYALSSSNRASASRR</sequence>
<dbReference type="RefSeq" id="WP_285458954.1">
    <property type="nucleotide sequence ID" value="NZ_CP127173.1"/>
</dbReference>
<accession>A0ABY8Y0F8</accession>
<keyword evidence="1" id="KW-0732">Signal</keyword>
<keyword evidence="3" id="KW-1185">Reference proteome</keyword>
<name>A0ABY8Y0F8_9PSEU</name>
<evidence type="ECO:0008006" key="4">
    <source>
        <dbReference type="Google" id="ProtNLM"/>
    </source>
</evidence>
<dbReference type="EMBL" id="CP127173">
    <property type="protein sequence ID" value="WIV61338.1"/>
    <property type="molecule type" value="Genomic_DNA"/>
</dbReference>
<protein>
    <recommendedName>
        <fullName evidence="4">Secreted protein</fullName>
    </recommendedName>
</protein>
<organism evidence="2 3">
    <name type="scientific">Amycolatopsis nalaikhensis</name>
    <dbReference type="NCBI Taxonomy" id="715472"/>
    <lineage>
        <taxon>Bacteria</taxon>
        <taxon>Bacillati</taxon>
        <taxon>Actinomycetota</taxon>
        <taxon>Actinomycetes</taxon>
        <taxon>Pseudonocardiales</taxon>
        <taxon>Pseudonocardiaceae</taxon>
        <taxon>Amycolatopsis</taxon>
    </lineage>
</organism>